<gene>
    <name evidence="1" type="ORF">UFOVP731_6</name>
</gene>
<accession>A0A6J5NTX0</accession>
<organism evidence="1">
    <name type="scientific">uncultured Caudovirales phage</name>
    <dbReference type="NCBI Taxonomy" id="2100421"/>
    <lineage>
        <taxon>Viruses</taxon>
        <taxon>Duplodnaviria</taxon>
        <taxon>Heunggongvirae</taxon>
        <taxon>Uroviricota</taxon>
        <taxon>Caudoviricetes</taxon>
        <taxon>Peduoviridae</taxon>
        <taxon>Maltschvirus</taxon>
        <taxon>Maltschvirus maltsch</taxon>
    </lineage>
</organism>
<dbReference type="EMBL" id="LR796705">
    <property type="protein sequence ID" value="CAB4160608.1"/>
    <property type="molecule type" value="Genomic_DNA"/>
</dbReference>
<sequence>MKRTAPMAANMGGVSPRPISYLVMGASCPRICVEAYTMIEAISRYKEHFRIHHSRPNSDFDIISQSEVESNGSV</sequence>
<protein>
    <submittedName>
        <fullName evidence="1">Uncharacterized protein</fullName>
    </submittedName>
</protein>
<dbReference type="PROSITE" id="PS51257">
    <property type="entry name" value="PROKAR_LIPOPROTEIN"/>
    <property type="match status" value="1"/>
</dbReference>
<evidence type="ECO:0000313" key="1">
    <source>
        <dbReference type="EMBL" id="CAB4160608.1"/>
    </source>
</evidence>
<name>A0A6J5NTX0_9CAUD</name>
<proteinExistence type="predicted"/>
<reference evidence="1" key="1">
    <citation type="submission" date="2020-04" db="EMBL/GenBank/DDBJ databases">
        <authorList>
            <person name="Chiriac C."/>
            <person name="Salcher M."/>
            <person name="Ghai R."/>
            <person name="Kavagutti S V."/>
        </authorList>
    </citation>
    <scope>NUCLEOTIDE SEQUENCE</scope>
</reference>